<protein>
    <submittedName>
        <fullName evidence="1">Uncharacterized protein</fullName>
    </submittedName>
</protein>
<sequence>MKKQKPYNILSNKSIMTISFQQIK</sequence>
<dbReference type="EMBL" id="UINC01040015">
    <property type="protein sequence ID" value="SVB39306.1"/>
    <property type="molecule type" value="Genomic_DNA"/>
</dbReference>
<reference evidence="1" key="1">
    <citation type="submission" date="2018-05" db="EMBL/GenBank/DDBJ databases">
        <authorList>
            <person name="Lanie J.A."/>
            <person name="Ng W.-L."/>
            <person name="Kazmierczak K.M."/>
            <person name="Andrzejewski T.M."/>
            <person name="Davidsen T.M."/>
            <person name="Wayne K.J."/>
            <person name="Tettelin H."/>
            <person name="Glass J.I."/>
            <person name="Rusch D."/>
            <person name="Podicherti R."/>
            <person name="Tsui H.-C.T."/>
            <person name="Winkler M.E."/>
        </authorList>
    </citation>
    <scope>NUCLEOTIDE SEQUENCE</scope>
</reference>
<proteinExistence type="predicted"/>
<dbReference type="AlphaFoldDB" id="A0A382DLE5"/>
<evidence type="ECO:0000313" key="1">
    <source>
        <dbReference type="EMBL" id="SVB39306.1"/>
    </source>
</evidence>
<name>A0A382DLE5_9ZZZZ</name>
<gene>
    <name evidence="1" type="ORF">METZ01_LOCUS192160</name>
</gene>
<accession>A0A382DLE5</accession>
<organism evidence="1">
    <name type="scientific">marine metagenome</name>
    <dbReference type="NCBI Taxonomy" id="408172"/>
    <lineage>
        <taxon>unclassified sequences</taxon>
        <taxon>metagenomes</taxon>
        <taxon>ecological metagenomes</taxon>
    </lineage>
</organism>